<accession>A0A897MTL0</accession>
<dbReference type="GeneID" id="70686028"/>
<evidence type="ECO:0000256" key="2">
    <source>
        <dbReference type="ARBA" id="ARBA00022490"/>
    </source>
</evidence>
<gene>
    <name evidence="6" type="primary">rimI5</name>
    <name evidence="6" type="ORF">AArcS_2646</name>
</gene>
<sequence length="174" mass="19591">MTVTSRDVPSDVRIRQAERADLLAVYRIEKTSFGSPWPFEAFERQLSEPGFLVAVDDEETGETIDTAAVIGFVVADLVPNHGQPLGHIKDLAVHPKYRGKGVGTALLRRGLDALYEQSVRSVKLEVRESNEGARRLYSRFGFQPLRRIPRYYDDGEDAIIMVLSRKDRTGQTND</sequence>
<dbReference type="Pfam" id="PF00583">
    <property type="entry name" value="Acetyltransf_1"/>
    <property type="match status" value="1"/>
</dbReference>
<dbReference type="InterPro" id="IPR016181">
    <property type="entry name" value="Acyl_CoA_acyltransferase"/>
</dbReference>
<dbReference type="KEGG" id="hara:AArcS_2646"/>
<evidence type="ECO:0000256" key="1">
    <source>
        <dbReference type="ARBA" id="ARBA00005395"/>
    </source>
</evidence>
<keyword evidence="2" id="KW-0963">Cytoplasm</keyword>
<dbReference type="PANTHER" id="PTHR43420:SF12">
    <property type="entry name" value="N-ACETYLTRANSFERASE DOMAIN-CONTAINING PROTEIN"/>
    <property type="match status" value="1"/>
</dbReference>
<reference evidence="6" key="1">
    <citation type="submission" date="2020-11" db="EMBL/GenBank/DDBJ databases">
        <title>Carbohydrate-dependent, anaerobic sulfur respiration: A novel catabolism in halophilic archaea.</title>
        <authorList>
            <person name="Sorokin D.Y."/>
            <person name="Messina E."/>
            <person name="Smedile F."/>
            <person name="La Cono V."/>
            <person name="Hallsworth J.E."/>
            <person name="Yakimov M.M."/>
        </authorList>
    </citation>
    <scope>NUCLEOTIDE SEQUENCE</scope>
    <source>
        <strain evidence="6">AArc-S</strain>
    </source>
</reference>
<name>A0A897MTL0_9EURY</name>
<comment type="similarity">
    <text evidence="1">Belongs to the acetyltransferase family. RimI subfamily.</text>
</comment>
<evidence type="ECO:0000313" key="7">
    <source>
        <dbReference type="Proteomes" id="UP000663586"/>
    </source>
</evidence>
<evidence type="ECO:0000259" key="5">
    <source>
        <dbReference type="PROSITE" id="PS51186"/>
    </source>
</evidence>
<dbReference type="AlphaFoldDB" id="A0A897MTL0"/>
<evidence type="ECO:0000256" key="3">
    <source>
        <dbReference type="ARBA" id="ARBA00022679"/>
    </source>
</evidence>
<dbReference type="GO" id="GO:0008080">
    <property type="term" value="F:N-acetyltransferase activity"/>
    <property type="evidence" value="ECO:0007669"/>
    <property type="project" value="InterPro"/>
</dbReference>
<dbReference type="SUPFAM" id="SSF55729">
    <property type="entry name" value="Acyl-CoA N-acyltransferases (Nat)"/>
    <property type="match status" value="1"/>
</dbReference>
<dbReference type="RefSeq" id="WP_238477884.1">
    <property type="nucleotide sequence ID" value="NZ_CP064786.1"/>
</dbReference>
<dbReference type="PANTHER" id="PTHR43420">
    <property type="entry name" value="ACETYLTRANSFERASE"/>
    <property type="match status" value="1"/>
</dbReference>
<dbReference type="EMBL" id="CP064786">
    <property type="protein sequence ID" value="QSG03842.1"/>
    <property type="molecule type" value="Genomic_DNA"/>
</dbReference>
<keyword evidence="7" id="KW-1185">Reference proteome</keyword>
<evidence type="ECO:0000256" key="4">
    <source>
        <dbReference type="ARBA" id="ARBA00023315"/>
    </source>
</evidence>
<dbReference type="InterPro" id="IPR050680">
    <property type="entry name" value="YpeA/RimI_acetyltransf"/>
</dbReference>
<keyword evidence="4" id="KW-0012">Acyltransferase</keyword>
<dbReference type="Proteomes" id="UP000663586">
    <property type="component" value="Chromosome"/>
</dbReference>
<keyword evidence="3 6" id="KW-0808">Transferase</keyword>
<dbReference type="NCBIfam" id="TIGR01575">
    <property type="entry name" value="rimI"/>
    <property type="match status" value="1"/>
</dbReference>
<dbReference type="PROSITE" id="PS51186">
    <property type="entry name" value="GNAT"/>
    <property type="match status" value="1"/>
</dbReference>
<dbReference type="Gene3D" id="3.40.630.30">
    <property type="match status" value="1"/>
</dbReference>
<dbReference type="CDD" id="cd04301">
    <property type="entry name" value="NAT_SF"/>
    <property type="match status" value="1"/>
</dbReference>
<dbReference type="InterPro" id="IPR006464">
    <property type="entry name" value="AcTrfase_RimI/Ard1"/>
</dbReference>
<feature type="domain" description="N-acetyltransferase" evidence="5">
    <location>
        <begin position="12"/>
        <end position="166"/>
    </location>
</feature>
<organism evidence="6 7">
    <name type="scientific">Natranaeroarchaeum sulfidigenes</name>
    <dbReference type="NCBI Taxonomy" id="2784880"/>
    <lineage>
        <taxon>Archaea</taxon>
        <taxon>Methanobacteriati</taxon>
        <taxon>Methanobacteriota</taxon>
        <taxon>Stenosarchaea group</taxon>
        <taxon>Halobacteria</taxon>
        <taxon>Halobacteriales</taxon>
        <taxon>Natronoarchaeaceae</taxon>
        <taxon>Natranaeroarchaeum</taxon>
    </lineage>
</organism>
<protein>
    <submittedName>
        <fullName evidence="6">Acetyltransferase (GNAT) family</fullName>
    </submittedName>
</protein>
<dbReference type="InterPro" id="IPR000182">
    <property type="entry name" value="GNAT_dom"/>
</dbReference>
<evidence type="ECO:0000313" key="6">
    <source>
        <dbReference type="EMBL" id="QSG03842.1"/>
    </source>
</evidence>
<proteinExistence type="inferred from homology"/>